<sequence length="249" mass="26957">MKMKIGSMTLDVLPPVKRYMNAIERRLNTDRKTRTRIMMELASDFQSRRENGQSDEAIMKELGSPAEVAAEFNAAFGAKPAPSRRRWAFVALAAVVVLIAALQPLLTQFLARIWWSPEAVGVIGGADGPTAIYVTDNASQSPAWALPWLLGCAAGFLLPVWRDPHARSGYGAPLLLCGLGLLPLFIVTLMTFSLSFSGMLSAAEIGSLFVSLAAGFFTNGEWLCAVVLVWALAARRRASREKGGGKKES</sequence>
<accession>A0A9D2FIN2</accession>
<protein>
    <submittedName>
        <fullName evidence="2">DUF1700 domain-containing protein</fullName>
    </submittedName>
</protein>
<gene>
    <name evidence="2" type="ORF">H9724_03240</name>
</gene>
<feature type="transmembrane region" description="Helical" evidence="1">
    <location>
        <begin position="173"/>
        <end position="196"/>
    </location>
</feature>
<dbReference type="EMBL" id="DXBF01000027">
    <property type="protein sequence ID" value="HIZ61769.1"/>
    <property type="molecule type" value="Genomic_DNA"/>
</dbReference>
<dbReference type="Pfam" id="PF22564">
    <property type="entry name" value="HAAS"/>
    <property type="match status" value="1"/>
</dbReference>
<feature type="transmembrane region" description="Helical" evidence="1">
    <location>
        <begin position="143"/>
        <end position="161"/>
    </location>
</feature>
<keyword evidence="1" id="KW-0812">Transmembrane</keyword>
<keyword evidence="1" id="KW-0472">Membrane</keyword>
<evidence type="ECO:0000313" key="2">
    <source>
        <dbReference type="EMBL" id="HIZ61769.1"/>
    </source>
</evidence>
<dbReference type="Proteomes" id="UP000824105">
    <property type="component" value="Unassembled WGS sequence"/>
</dbReference>
<organism evidence="2 3">
    <name type="scientific">Candidatus Gemmiger avistercoris</name>
    <dbReference type="NCBI Taxonomy" id="2838606"/>
    <lineage>
        <taxon>Bacteria</taxon>
        <taxon>Bacillati</taxon>
        <taxon>Bacillota</taxon>
        <taxon>Clostridia</taxon>
        <taxon>Eubacteriales</taxon>
        <taxon>Gemmiger</taxon>
    </lineage>
</organism>
<proteinExistence type="predicted"/>
<reference evidence="2" key="1">
    <citation type="journal article" date="2021" name="PeerJ">
        <title>Extensive microbial diversity within the chicken gut microbiome revealed by metagenomics and culture.</title>
        <authorList>
            <person name="Gilroy R."/>
            <person name="Ravi A."/>
            <person name="Getino M."/>
            <person name="Pursley I."/>
            <person name="Horton D.L."/>
            <person name="Alikhan N.F."/>
            <person name="Baker D."/>
            <person name="Gharbi K."/>
            <person name="Hall N."/>
            <person name="Watson M."/>
            <person name="Adriaenssens E.M."/>
            <person name="Foster-Nyarko E."/>
            <person name="Jarju S."/>
            <person name="Secka A."/>
            <person name="Antonio M."/>
            <person name="Oren A."/>
            <person name="Chaudhuri R.R."/>
            <person name="La Ragione R."/>
            <person name="Hildebrand F."/>
            <person name="Pallen M.J."/>
        </authorList>
    </citation>
    <scope>NUCLEOTIDE SEQUENCE</scope>
    <source>
        <strain evidence="2">CHK188-11489</strain>
    </source>
</reference>
<feature type="transmembrane region" description="Helical" evidence="1">
    <location>
        <begin position="208"/>
        <end position="233"/>
    </location>
</feature>
<keyword evidence="1" id="KW-1133">Transmembrane helix</keyword>
<evidence type="ECO:0000256" key="1">
    <source>
        <dbReference type="SAM" id="Phobius"/>
    </source>
</evidence>
<evidence type="ECO:0000313" key="3">
    <source>
        <dbReference type="Proteomes" id="UP000824105"/>
    </source>
</evidence>
<reference evidence="2" key="2">
    <citation type="submission" date="2021-04" db="EMBL/GenBank/DDBJ databases">
        <authorList>
            <person name="Gilroy R."/>
        </authorList>
    </citation>
    <scope>NUCLEOTIDE SEQUENCE</scope>
    <source>
        <strain evidence="2">CHK188-11489</strain>
    </source>
</reference>
<dbReference type="AlphaFoldDB" id="A0A9D2FIN2"/>
<feature type="transmembrane region" description="Helical" evidence="1">
    <location>
        <begin position="87"/>
        <end position="106"/>
    </location>
</feature>
<comment type="caution">
    <text evidence="2">The sequence shown here is derived from an EMBL/GenBank/DDBJ whole genome shotgun (WGS) entry which is preliminary data.</text>
</comment>
<name>A0A9D2FIN2_9FIRM</name>